<keyword evidence="11" id="KW-1185">Reference proteome</keyword>
<proteinExistence type="inferred from homology"/>
<evidence type="ECO:0000313" key="10">
    <source>
        <dbReference type="EMBL" id="RDY58932.1"/>
    </source>
</evidence>
<evidence type="ECO:0000256" key="1">
    <source>
        <dbReference type="ARBA" id="ARBA00004713"/>
    </source>
</evidence>
<comment type="catalytic activity">
    <reaction evidence="6 8">
        <text>lipid IVA (E. coli) + CMP-3-deoxy-beta-D-manno-octulosonate = alpha-Kdo-(2-&gt;6)-lipid IVA (E. coli) + CMP + H(+)</text>
        <dbReference type="Rhea" id="RHEA:28066"/>
        <dbReference type="ChEBI" id="CHEBI:15378"/>
        <dbReference type="ChEBI" id="CHEBI:58603"/>
        <dbReference type="ChEBI" id="CHEBI:60364"/>
        <dbReference type="ChEBI" id="CHEBI:60377"/>
        <dbReference type="ChEBI" id="CHEBI:85987"/>
        <dbReference type="EC" id="2.4.99.12"/>
    </reaction>
</comment>
<dbReference type="GO" id="GO:0043842">
    <property type="term" value="F:Kdo transferase activity"/>
    <property type="evidence" value="ECO:0007669"/>
    <property type="project" value="UniProtKB-EC"/>
</dbReference>
<evidence type="ECO:0000256" key="6">
    <source>
        <dbReference type="ARBA" id="ARBA00049183"/>
    </source>
</evidence>
<comment type="subcellular location">
    <subcellularLocation>
        <location evidence="8">Cell membrane</location>
    </subcellularLocation>
</comment>
<reference evidence="10 11" key="1">
    <citation type="submission" date="2018-08" db="EMBL/GenBank/DDBJ databases">
        <title>Muricauda nanhaiensis sp. nov., isolated from seawater of the South China Sea.</title>
        <authorList>
            <person name="Dang Y."/>
        </authorList>
    </citation>
    <scope>NUCLEOTIDE SEQUENCE [LARGE SCALE GENOMIC DNA]</scope>
    <source>
        <strain evidence="10 11">SM1704</strain>
    </source>
</reference>
<comment type="similarity">
    <text evidence="8">Belongs to the glycosyltransferase group 1 family.</text>
</comment>
<keyword evidence="8" id="KW-0472">Membrane</keyword>
<dbReference type="InterPro" id="IPR039901">
    <property type="entry name" value="Kdotransferase"/>
</dbReference>
<dbReference type="InterPro" id="IPR038107">
    <property type="entry name" value="Glycos_transf_N_sf"/>
</dbReference>
<accession>A0A371JNX4</accession>
<evidence type="ECO:0000256" key="2">
    <source>
        <dbReference type="ARBA" id="ARBA00012621"/>
    </source>
</evidence>
<gene>
    <name evidence="10" type="ORF">DX873_13410</name>
</gene>
<dbReference type="OrthoDB" id="9789797at2"/>
<keyword evidence="8" id="KW-1003">Cell membrane</keyword>
<evidence type="ECO:0000256" key="5">
    <source>
        <dbReference type="ARBA" id="ARBA00031445"/>
    </source>
</evidence>
<sequence>MYSLLISVSWLALNIIAAFNPKIRLFVLGRKKSFSQLESNISGYDKVVWMHVASLGEFEQGLPVLESIRTNYPDYKIVLTFFSPSGFEVKKNTQAADLVVYLPMDTITNARKFMDIVHPSLAIFVKYEIWPNYLSELNKRKVPTLLVSAIFSKRQIFFKPFGGFMRNALKSFAHFFVQDETSKKLLNSISFENVTVSGDTRFDRVSKILEQNNELSFMNNFKGESMCLVSGSTWPEDEKILIDYINSVKSSVKFVIAPHEIKPTHVDNIIDALDKKTVCYSKMGDSNLEDFEVLVIDTIGLLTKVYSYADIAYVGGGFATGLHNTLEPAVYGIPVIIGPNYKGFKEAEDLVEKEGILSISGSEEFNTLMDKFITAETEREKTGKINSDYVQSNRGATTLILQQIKTIL</sequence>
<feature type="active site" description="Proton acceptor" evidence="7">
    <location>
        <position position="57"/>
    </location>
</feature>
<name>A0A371JNX4_9FLAO</name>
<dbReference type="GO" id="GO:0009244">
    <property type="term" value="P:lipopolysaccharide core region biosynthetic process"/>
    <property type="evidence" value="ECO:0007669"/>
    <property type="project" value="UniProtKB-UniRule"/>
</dbReference>
<comment type="pathway">
    <text evidence="1 8">Bacterial outer membrane biogenesis; LPS core biosynthesis.</text>
</comment>
<dbReference type="PANTHER" id="PTHR42755">
    <property type="entry name" value="3-DEOXY-MANNO-OCTULOSONATE CYTIDYLYLTRANSFERASE"/>
    <property type="match status" value="1"/>
</dbReference>
<dbReference type="AlphaFoldDB" id="A0A371JNX4"/>
<evidence type="ECO:0000259" key="9">
    <source>
        <dbReference type="Pfam" id="PF04413"/>
    </source>
</evidence>
<dbReference type="PANTHER" id="PTHR42755:SF1">
    <property type="entry name" value="3-DEOXY-D-MANNO-OCTULOSONIC ACID TRANSFERASE, MITOCHONDRIAL-RELATED"/>
    <property type="match status" value="1"/>
</dbReference>
<dbReference type="Pfam" id="PF04413">
    <property type="entry name" value="Glycos_transf_N"/>
    <property type="match status" value="1"/>
</dbReference>
<keyword evidence="4 8" id="KW-0808">Transferase</keyword>
<dbReference type="Gene3D" id="3.40.50.11720">
    <property type="entry name" value="3-Deoxy-D-manno-octulosonic-acid transferase, N-terminal domain"/>
    <property type="match status" value="1"/>
</dbReference>
<comment type="function">
    <text evidence="8">Involved in lipopolysaccharide (LPS) biosynthesis. Catalyzes the transfer of 3-deoxy-D-manno-octulosonate (Kdo) residue(s) from CMP-Kdo to lipid IV(A), the tetraacyldisaccharide-1,4'-bisphosphate precursor of lipid A.</text>
</comment>
<keyword evidence="8" id="KW-0448">Lipopolysaccharide biosynthesis</keyword>
<dbReference type="GO" id="GO:0005886">
    <property type="term" value="C:plasma membrane"/>
    <property type="evidence" value="ECO:0007669"/>
    <property type="project" value="UniProtKB-SubCell"/>
</dbReference>
<evidence type="ECO:0000256" key="3">
    <source>
        <dbReference type="ARBA" id="ARBA00019077"/>
    </source>
</evidence>
<feature type="domain" description="3-deoxy-D-manno-octulosonic-acid transferase N-terminal" evidence="9">
    <location>
        <begin position="45"/>
        <end position="203"/>
    </location>
</feature>
<dbReference type="InterPro" id="IPR007507">
    <property type="entry name" value="Glycos_transf_N"/>
</dbReference>
<comment type="caution">
    <text evidence="10">The sequence shown here is derived from an EMBL/GenBank/DDBJ whole genome shotgun (WGS) entry which is preliminary data.</text>
</comment>
<dbReference type="Gene3D" id="3.40.50.2000">
    <property type="entry name" value="Glycogen Phosphorylase B"/>
    <property type="match status" value="1"/>
</dbReference>
<evidence type="ECO:0000256" key="7">
    <source>
        <dbReference type="PIRSR" id="PIRSR639901-1"/>
    </source>
</evidence>
<evidence type="ECO:0000313" key="11">
    <source>
        <dbReference type="Proteomes" id="UP000261828"/>
    </source>
</evidence>
<evidence type="ECO:0000256" key="4">
    <source>
        <dbReference type="ARBA" id="ARBA00022679"/>
    </source>
</evidence>
<protein>
    <recommendedName>
        <fullName evidence="3 8">3-deoxy-D-manno-octulosonic acid transferase</fullName>
        <shortName evidence="8">Kdo transferase</shortName>
        <ecNumber evidence="2 8">2.4.99.12</ecNumber>
    </recommendedName>
    <alternativeName>
        <fullName evidence="5 8">Lipid IV(A) 3-deoxy-D-manno-octulosonic acid transferase</fullName>
    </alternativeName>
</protein>
<dbReference type="EC" id="2.4.99.12" evidence="2 8"/>
<organism evidence="10 11">
    <name type="scientific">Flagellimonas nanhaiensis</name>
    <dbReference type="NCBI Taxonomy" id="2292706"/>
    <lineage>
        <taxon>Bacteria</taxon>
        <taxon>Pseudomonadati</taxon>
        <taxon>Bacteroidota</taxon>
        <taxon>Flavobacteriia</taxon>
        <taxon>Flavobacteriales</taxon>
        <taxon>Flavobacteriaceae</taxon>
        <taxon>Flagellimonas</taxon>
    </lineage>
</organism>
<dbReference type="Proteomes" id="UP000261828">
    <property type="component" value="Unassembled WGS sequence"/>
</dbReference>
<dbReference type="UniPathway" id="UPA00958"/>
<dbReference type="GO" id="GO:0009245">
    <property type="term" value="P:lipid A biosynthetic process"/>
    <property type="evidence" value="ECO:0007669"/>
    <property type="project" value="TreeGrafter"/>
</dbReference>
<evidence type="ECO:0000256" key="8">
    <source>
        <dbReference type="RuleBase" id="RU365103"/>
    </source>
</evidence>
<dbReference type="EMBL" id="QTJX01000003">
    <property type="protein sequence ID" value="RDY58932.1"/>
    <property type="molecule type" value="Genomic_DNA"/>
</dbReference>